<dbReference type="EMBL" id="JBHUDJ010000001">
    <property type="protein sequence ID" value="MFD1585852.1"/>
    <property type="molecule type" value="Genomic_DNA"/>
</dbReference>
<keyword evidence="1" id="KW-0472">Membrane</keyword>
<keyword evidence="1" id="KW-1133">Transmembrane helix</keyword>
<protein>
    <submittedName>
        <fullName evidence="3">VanZ family protein</fullName>
    </submittedName>
</protein>
<sequence length="147" mass="15607">MSGRVSHVQSPWRSLTAWPGRTGPAVLYAVIVFGGSVVPPPSSGISPAGPFGLVGADKWLHAATYAAFVVLVVYALWTVTPRLLVVAVVVASAYGAGLEVVQSFLPLRSFDLLDMLANVLGALLAGVVLWVLSRRSALPWEKRIRSD</sequence>
<keyword evidence="1" id="KW-0812">Transmembrane</keyword>
<dbReference type="RefSeq" id="WP_247376993.1">
    <property type="nucleotide sequence ID" value="NZ_JALLGV010000003.1"/>
</dbReference>
<feature type="transmembrane region" description="Helical" evidence="1">
    <location>
        <begin position="116"/>
        <end position="133"/>
    </location>
</feature>
<dbReference type="Proteomes" id="UP001597119">
    <property type="component" value="Unassembled WGS sequence"/>
</dbReference>
<feature type="transmembrane region" description="Helical" evidence="1">
    <location>
        <begin position="84"/>
        <end position="104"/>
    </location>
</feature>
<evidence type="ECO:0000259" key="2">
    <source>
        <dbReference type="Pfam" id="PF04892"/>
    </source>
</evidence>
<comment type="caution">
    <text evidence="3">The sequence shown here is derived from an EMBL/GenBank/DDBJ whole genome shotgun (WGS) entry which is preliminary data.</text>
</comment>
<gene>
    <name evidence="3" type="ORF">ACFR9U_02565</name>
</gene>
<feature type="transmembrane region" description="Helical" evidence="1">
    <location>
        <begin position="59"/>
        <end position="77"/>
    </location>
</feature>
<name>A0ABD6C9A3_9EURY</name>
<dbReference type="PANTHER" id="PTHR28008">
    <property type="entry name" value="DOMAIN PROTEIN, PUTATIVE (AFU_ORTHOLOGUE AFUA_3G10980)-RELATED"/>
    <property type="match status" value="1"/>
</dbReference>
<feature type="domain" description="VanZ-like" evidence="2">
    <location>
        <begin position="65"/>
        <end position="131"/>
    </location>
</feature>
<dbReference type="Pfam" id="PF04892">
    <property type="entry name" value="VanZ"/>
    <property type="match status" value="1"/>
</dbReference>
<dbReference type="NCBIfam" id="NF037970">
    <property type="entry name" value="vanZ_1"/>
    <property type="match status" value="1"/>
</dbReference>
<evidence type="ECO:0000313" key="4">
    <source>
        <dbReference type="Proteomes" id="UP001597119"/>
    </source>
</evidence>
<accession>A0ABD6C9A3</accession>
<keyword evidence="4" id="KW-1185">Reference proteome</keyword>
<dbReference type="InterPro" id="IPR006976">
    <property type="entry name" value="VanZ-like"/>
</dbReference>
<organism evidence="3 4">
    <name type="scientific">Halorientalis brevis</name>
    <dbReference type="NCBI Taxonomy" id="1126241"/>
    <lineage>
        <taxon>Archaea</taxon>
        <taxon>Methanobacteriati</taxon>
        <taxon>Methanobacteriota</taxon>
        <taxon>Stenosarchaea group</taxon>
        <taxon>Halobacteria</taxon>
        <taxon>Halobacteriales</taxon>
        <taxon>Haloarculaceae</taxon>
        <taxon>Halorientalis</taxon>
    </lineage>
</organism>
<feature type="transmembrane region" description="Helical" evidence="1">
    <location>
        <begin position="21"/>
        <end position="39"/>
    </location>
</feature>
<evidence type="ECO:0000313" key="3">
    <source>
        <dbReference type="EMBL" id="MFD1585852.1"/>
    </source>
</evidence>
<dbReference type="AlphaFoldDB" id="A0ABD6C9A3"/>
<dbReference type="PANTHER" id="PTHR28008:SF1">
    <property type="entry name" value="DOMAIN PROTEIN, PUTATIVE (AFU_ORTHOLOGUE AFUA_3G10980)-RELATED"/>
    <property type="match status" value="1"/>
</dbReference>
<reference evidence="3 4" key="1">
    <citation type="journal article" date="2019" name="Int. J. Syst. Evol. Microbiol.">
        <title>The Global Catalogue of Microorganisms (GCM) 10K type strain sequencing project: providing services to taxonomists for standard genome sequencing and annotation.</title>
        <authorList>
            <consortium name="The Broad Institute Genomics Platform"/>
            <consortium name="The Broad Institute Genome Sequencing Center for Infectious Disease"/>
            <person name="Wu L."/>
            <person name="Ma J."/>
        </authorList>
    </citation>
    <scope>NUCLEOTIDE SEQUENCE [LARGE SCALE GENOMIC DNA]</scope>
    <source>
        <strain evidence="3 4">CGMCC 1.12125</strain>
    </source>
</reference>
<proteinExistence type="predicted"/>
<evidence type="ECO:0000256" key="1">
    <source>
        <dbReference type="SAM" id="Phobius"/>
    </source>
</evidence>